<dbReference type="GO" id="GO:0000151">
    <property type="term" value="C:ubiquitin ligase complex"/>
    <property type="evidence" value="ECO:0007669"/>
    <property type="project" value="TreeGrafter"/>
</dbReference>
<dbReference type="SMART" id="SM00396">
    <property type="entry name" value="ZnF_UBR1"/>
    <property type="match status" value="1"/>
</dbReference>
<comment type="function">
    <text evidence="10">Ubiquitin ligase protein which is a component of the N-end rule pathway. Recognizes and binds to proteins bearing specific N-terminal residues that are destabilizing according to the N-end rule, leading to their ubiquitination and subsequent degradation.</text>
</comment>
<evidence type="ECO:0000313" key="14">
    <source>
        <dbReference type="Proteomes" id="UP000279259"/>
    </source>
</evidence>
<dbReference type="GO" id="GO:0071596">
    <property type="term" value="P:ubiquitin-dependent protein catabolic process via the N-end rule pathway"/>
    <property type="evidence" value="ECO:0007669"/>
    <property type="project" value="UniProtKB-UniRule"/>
</dbReference>
<evidence type="ECO:0000256" key="4">
    <source>
        <dbReference type="ARBA" id="ARBA00022723"/>
    </source>
</evidence>
<dbReference type="UniPathway" id="UPA00143"/>
<dbReference type="InterPro" id="IPR039164">
    <property type="entry name" value="UBR1-like"/>
</dbReference>
<dbReference type="PANTHER" id="PTHR21497:SF24">
    <property type="entry name" value="E3 UBIQUITIN-PROTEIN LIGASE UBR1"/>
    <property type="match status" value="1"/>
</dbReference>
<comment type="catalytic activity">
    <reaction evidence="1 10">
        <text>S-ubiquitinyl-[E2 ubiquitin-conjugating enzyme]-L-cysteine + [acceptor protein]-L-lysine = [E2 ubiquitin-conjugating enzyme]-L-cysteine + N(6)-ubiquitinyl-[acceptor protein]-L-lysine.</text>
        <dbReference type="EC" id="2.3.2.27"/>
    </reaction>
</comment>
<evidence type="ECO:0000256" key="10">
    <source>
        <dbReference type="RuleBase" id="RU366018"/>
    </source>
</evidence>
<keyword evidence="5 10" id="KW-0863">Zinc-finger</keyword>
<accession>A0A427YC08</accession>
<dbReference type="InterPro" id="IPR036390">
    <property type="entry name" value="WH_DNA-bd_sf"/>
</dbReference>
<dbReference type="Gene3D" id="1.10.10.2670">
    <property type="entry name" value="E3 ubiquitin-protein ligase"/>
    <property type="match status" value="1"/>
</dbReference>
<reference evidence="13 14" key="1">
    <citation type="submission" date="2018-11" db="EMBL/GenBank/DDBJ databases">
        <title>Genome sequence of Saitozyma podzolica DSM 27192.</title>
        <authorList>
            <person name="Aliyu H."/>
            <person name="Gorte O."/>
            <person name="Ochsenreither K."/>
        </authorList>
    </citation>
    <scope>NUCLEOTIDE SEQUENCE [LARGE SCALE GENOMIC DNA]</scope>
    <source>
        <strain evidence="13 14">DSM 27192</strain>
    </source>
</reference>
<evidence type="ECO:0000256" key="11">
    <source>
        <dbReference type="SAM" id="MobiDB-lite"/>
    </source>
</evidence>
<evidence type="ECO:0000256" key="8">
    <source>
        <dbReference type="ARBA" id="ARBA00046341"/>
    </source>
</evidence>
<dbReference type="InterPro" id="IPR042065">
    <property type="entry name" value="E3_ELL-like"/>
</dbReference>
<dbReference type="SUPFAM" id="SSF54736">
    <property type="entry name" value="ClpS-like"/>
    <property type="match status" value="1"/>
</dbReference>
<dbReference type="EC" id="2.3.2.27" evidence="10"/>
<dbReference type="Pfam" id="PF02207">
    <property type="entry name" value="zf-UBR"/>
    <property type="match status" value="1"/>
</dbReference>
<evidence type="ECO:0000256" key="9">
    <source>
        <dbReference type="PROSITE-ProRule" id="PRU00508"/>
    </source>
</evidence>
<evidence type="ECO:0000256" key="3">
    <source>
        <dbReference type="ARBA" id="ARBA00022679"/>
    </source>
</evidence>
<dbReference type="SUPFAM" id="SSF46785">
    <property type="entry name" value="Winged helix' DNA-binding domain"/>
    <property type="match status" value="1"/>
</dbReference>
<dbReference type="InterPro" id="IPR014719">
    <property type="entry name" value="Ribosomal_bL12_C/ClpS-like"/>
</dbReference>
<evidence type="ECO:0000256" key="6">
    <source>
        <dbReference type="ARBA" id="ARBA00022786"/>
    </source>
</evidence>
<dbReference type="STRING" id="1890683.A0A427YC08"/>
<dbReference type="OrthoDB" id="26387at2759"/>
<sequence>MSSPVRPIPGGYGSRPSQPRHVSAPPTDPHRILHDLLQHSPYHRGGRCSPSLKASALRALFASIFQAEDWLPYFGLEGEKMPGERGLGEWLGPDEAGWKLSEHQKAKGRDKGKVKEGRMCGRTLKRFDRTYTCKTCAMDPSCILCVDCFRASDHKGHEILFGQSFTFSAACDCGDASAWKDNGHLGCSRHPPSTSKSTASADPTDVPPQILQAVYETVCMVLDFIISVLQHSLLPSEFSRLPRDEVGMRSGEASTAEPSERRGKGPWSVVLWSDDKHVAREVTRQLRDALNVPWETAEKWAREADEVGRKVVLTTPSPVLAFHTASMLQQIDLGVTLRSAYDIFREELAGLLISWLADMGQSTIGGDGHLFSRILAKAMYEPRQNSGVGAGTPLSDDLQELEHSPAKRIDWIMQLDVKMWKKTKFEWRQMYAWLYGLNWETQRELAARFTFNYIRLFEHFLFQEREIDTNLMYCIAYMVFGNGPACAWATTHQNLFDTVLDVAYAWFTNQAASNRLVIPPEKARLTEDMPAFRGKKGLTVFGHIRSLVRHEAMQRIIADSPEKFSRAAAFLNLFVGLQTQKRELDQHIEFEVEWTKTFTFLGELAKTARELGESLRFASPENLLVALSQVAERIYDDFMLKSDTLDKEKYKALDFTSTQSILIPDQSPEIVDLYTAQIKAFSFHHYLHLLFAECVKNFRSLPVPYRGLSLRELFDKFVCNRIPGQTNHAKLVLFEAPMEKHVVLSSIKADMWRKNGIGMRGQMHHYRDVGIREATIDQEFWSLQFALCVMDPTQLFVSLIDRFELSHLFSGDVLDPENWSNEFLEPRQRLMLYEDFMLLALNLATDMSTVNAWPRERISRHHLIHQLALGTYTYSELTKRLPERVLETSFLDILSEVSDYRAPTETVVGAYSLKPELLTEVDPFWRHYTRNDMRNVTEKILSRTQAKFILPHALDLPGPDSPFHAVGDWIKSSIAHNLVMFSLSSCVPIVDPNEWPGSIYQREEESMPQLDLLLDLTLQLAMVSFQADPHAFADASIMILLKDCNMSTFQNLWFMQNHEQFEPWLPKINWLIEQIVAILPPEFTQDYRTERAEFLEERATEEQESKPDPKEAAAARQRKIMAEFAKKQAAFASSFDEEDEELEEEEEETYGSCIVCQDEVTQKNTGGMLALIQPSRIMREVVHDRDWFEESLLAPSCLDQATRYHRFGQGTSGEPGSTDGYPATNNRFGVYVSACSHLMHEGCLNKYFEATRYRHTQQVQRHHPENAVRCEYLCPLCKSLGNVLVPLDSTRAQLRPYIPLKTRGPPGRPSSLSTKIRDVSSEGLLKVRDSAKIWEHHVETGELSPWFSDTNFTATSLDPGYRRTIRLSARMIERFRFLIRPLSEQSQRIRGKKTNMYVPDDVVSYTVSACEVAQRGIPSLGQTVAEQVPDVSMKLIKKLIGMLQLELDIYFGPNYDRTALRVGMFARFLPDWYRASTLPSPLLLRQPLVLVIEAAAIAPDLLQSVIVMSFYAELTRTMLGLSMWVRRCLGGRQVAQPRTSPPADAYLADALSLFKGFRPIMQTLLRNNAGPFTDTDGVLSLVSDEMLAKLLYSHTLPFLRRAAIVFYAMAGAYPVSDPDAIVDEGCEYRRLLSLLGITPPSEALSNPQSTETPIVSRWLTQWALQGRIVPPLEYPGTYELVRLPEKWEDLMIRYTDQKCDQCGTKPTYPALCLYCGQFVCLAGDCCSEGELGECNIHMRDCGTGTGMFVDIKRWLLIYLYAGSGSFGHMPYLDTHGELDLSMRRMHRQYMHLGRMDELRKATWLQHTIPHLTARKLELTSDGGGWGTF</sequence>
<dbReference type="CDD" id="cd16482">
    <property type="entry name" value="RING-H2_UBR1-like"/>
    <property type="match status" value="1"/>
</dbReference>
<proteinExistence type="inferred from homology"/>
<comment type="similarity">
    <text evidence="8 10">Belongs to the E3 ubiquitin-protein ligase UBR1-like family.</text>
</comment>
<dbReference type="PANTHER" id="PTHR21497">
    <property type="entry name" value="UBIQUITIN LIGASE E3 ALPHA-RELATED"/>
    <property type="match status" value="1"/>
</dbReference>
<protein>
    <recommendedName>
        <fullName evidence="10">E3 ubiquitin-protein ligase</fullName>
        <ecNumber evidence="10">2.3.2.27</ecNumber>
    </recommendedName>
</protein>
<keyword evidence="4 10" id="KW-0479">Metal-binding</keyword>
<dbReference type="FunFam" id="2.10.110.30:FF:000002">
    <property type="entry name" value="Putative e3 ubiquitin-protein ligase ubr3"/>
    <property type="match status" value="1"/>
</dbReference>
<gene>
    <name evidence="13" type="ORF">EHS25_002936</name>
</gene>
<evidence type="ECO:0000256" key="1">
    <source>
        <dbReference type="ARBA" id="ARBA00000900"/>
    </source>
</evidence>
<keyword evidence="6 10" id="KW-0833">Ubl conjugation pathway</keyword>
<evidence type="ECO:0000256" key="5">
    <source>
        <dbReference type="ARBA" id="ARBA00022771"/>
    </source>
</evidence>
<dbReference type="Pfam" id="PF22960">
    <property type="entry name" value="WHD_UBR1"/>
    <property type="match status" value="1"/>
</dbReference>
<comment type="pathway">
    <text evidence="2 10">Protein modification; protein ubiquitination.</text>
</comment>
<feature type="region of interest" description="Disordered" evidence="11">
    <location>
        <begin position="1"/>
        <end position="31"/>
    </location>
</feature>
<organism evidence="13 14">
    <name type="scientific">Saitozyma podzolica</name>
    <dbReference type="NCBI Taxonomy" id="1890683"/>
    <lineage>
        <taxon>Eukaryota</taxon>
        <taxon>Fungi</taxon>
        <taxon>Dikarya</taxon>
        <taxon>Basidiomycota</taxon>
        <taxon>Agaricomycotina</taxon>
        <taxon>Tremellomycetes</taxon>
        <taxon>Tremellales</taxon>
        <taxon>Trimorphomycetaceae</taxon>
        <taxon>Saitozyma</taxon>
    </lineage>
</organism>
<evidence type="ECO:0000259" key="12">
    <source>
        <dbReference type="PROSITE" id="PS51157"/>
    </source>
</evidence>
<dbReference type="GO" id="GO:0008270">
    <property type="term" value="F:zinc ion binding"/>
    <property type="evidence" value="ECO:0007669"/>
    <property type="project" value="UniProtKB-UniRule"/>
</dbReference>
<dbReference type="InterPro" id="IPR003126">
    <property type="entry name" value="Znf_UBR"/>
</dbReference>
<keyword evidence="7 10" id="KW-0862">Zinc</keyword>
<dbReference type="InterPro" id="IPR055194">
    <property type="entry name" value="UBR1-like_WH"/>
</dbReference>
<dbReference type="PROSITE" id="PS51157">
    <property type="entry name" value="ZF_UBR"/>
    <property type="match status" value="1"/>
</dbReference>
<feature type="zinc finger region" description="UBR-type" evidence="9">
    <location>
        <begin position="118"/>
        <end position="192"/>
    </location>
</feature>
<dbReference type="CDD" id="cd19673">
    <property type="entry name" value="UBR-box_UBR3"/>
    <property type="match status" value="1"/>
</dbReference>
<keyword evidence="14" id="KW-1185">Reference proteome</keyword>
<keyword evidence="3 10" id="KW-0808">Transferase</keyword>
<evidence type="ECO:0000313" key="13">
    <source>
        <dbReference type="EMBL" id="RSH88709.1"/>
    </source>
</evidence>
<dbReference type="GO" id="GO:0016567">
    <property type="term" value="P:protein ubiquitination"/>
    <property type="evidence" value="ECO:0007669"/>
    <property type="project" value="UniProtKB-UniRule"/>
</dbReference>
<evidence type="ECO:0000256" key="7">
    <source>
        <dbReference type="ARBA" id="ARBA00022833"/>
    </source>
</evidence>
<dbReference type="Gene3D" id="3.30.1390.10">
    <property type="match status" value="1"/>
</dbReference>
<dbReference type="GO" id="GO:0005737">
    <property type="term" value="C:cytoplasm"/>
    <property type="evidence" value="ECO:0007669"/>
    <property type="project" value="TreeGrafter"/>
</dbReference>
<dbReference type="Gene3D" id="2.10.110.30">
    <property type="match status" value="1"/>
</dbReference>
<dbReference type="Proteomes" id="UP000279259">
    <property type="component" value="Unassembled WGS sequence"/>
</dbReference>
<dbReference type="InterPro" id="IPR044046">
    <property type="entry name" value="E3_ligase_UBR-like_C"/>
</dbReference>
<dbReference type="Pfam" id="PF18995">
    <property type="entry name" value="PRT6_C"/>
    <property type="match status" value="1"/>
</dbReference>
<feature type="domain" description="UBR-type" evidence="12">
    <location>
        <begin position="118"/>
        <end position="192"/>
    </location>
</feature>
<dbReference type="GO" id="GO:0061630">
    <property type="term" value="F:ubiquitin protein ligase activity"/>
    <property type="evidence" value="ECO:0007669"/>
    <property type="project" value="UniProtKB-UniRule"/>
</dbReference>
<name>A0A427YC08_9TREE</name>
<evidence type="ECO:0000256" key="2">
    <source>
        <dbReference type="ARBA" id="ARBA00004906"/>
    </source>
</evidence>
<comment type="caution">
    <text evidence="13">The sequence shown here is derived from an EMBL/GenBank/DDBJ whole genome shotgun (WGS) entry which is preliminary data.</text>
</comment>
<dbReference type="EMBL" id="RSCD01000016">
    <property type="protein sequence ID" value="RSH88709.1"/>
    <property type="molecule type" value="Genomic_DNA"/>
</dbReference>